<comment type="subunit">
    <text evidence="2 8">Homodimer.</text>
</comment>
<evidence type="ECO:0000256" key="6">
    <source>
        <dbReference type="ARBA" id="ARBA00022833"/>
    </source>
</evidence>
<dbReference type="GO" id="GO:0008270">
    <property type="term" value="F:zinc ion binding"/>
    <property type="evidence" value="ECO:0007669"/>
    <property type="project" value="UniProtKB-UniRule"/>
</dbReference>
<dbReference type="PROSITE" id="PS00903">
    <property type="entry name" value="CYT_DCMP_DEAMINASES_1"/>
    <property type="match status" value="1"/>
</dbReference>
<dbReference type="PROSITE" id="PS51747">
    <property type="entry name" value="CYT_DCMP_DEAMINASES_2"/>
    <property type="match status" value="1"/>
</dbReference>
<dbReference type="KEGG" id="ehn:H9Q80_06085"/>
<dbReference type="Proteomes" id="UP000515856">
    <property type="component" value="Chromosome"/>
</dbReference>
<dbReference type="SUPFAM" id="SSF53927">
    <property type="entry name" value="Cytidine deaminase-like"/>
    <property type="match status" value="1"/>
</dbReference>
<keyword evidence="11" id="KW-1185">Reference proteome</keyword>
<evidence type="ECO:0000313" key="11">
    <source>
        <dbReference type="Proteomes" id="UP000515856"/>
    </source>
</evidence>
<evidence type="ECO:0000256" key="1">
    <source>
        <dbReference type="ARBA" id="ARBA00010669"/>
    </source>
</evidence>
<evidence type="ECO:0000256" key="4">
    <source>
        <dbReference type="ARBA" id="ARBA00022723"/>
    </source>
</evidence>
<feature type="domain" description="CMP/dCMP-type deaminase" evidence="9">
    <location>
        <begin position="1"/>
        <end position="109"/>
    </location>
</feature>
<dbReference type="InterPro" id="IPR028883">
    <property type="entry name" value="tRNA_aden_deaminase"/>
</dbReference>
<accession>A0A7G9GRT5</accession>
<feature type="active site" description="Proton donor" evidence="8">
    <location>
        <position position="53"/>
    </location>
</feature>
<dbReference type="PANTHER" id="PTHR11079:SF202">
    <property type="entry name" value="TRNA-SPECIFIC ADENOSINE DEAMINASE"/>
    <property type="match status" value="1"/>
</dbReference>
<dbReference type="Gene3D" id="3.40.140.10">
    <property type="entry name" value="Cytidine Deaminase, domain 2"/>
    <property type="match status" value="1"/>
</dbReference>
<evidence type="ECO:0000256" key="2">
    <source>
        <dbReference type="ARBA" id="ARBA00011738"/>
    </source>
</evidence>
<feature type="binding site" evidence="8">
    <location>
        <position position="81"/>
    </location>
    <ligand>
        <name>Zn(2+)</name>
        <dbReference type="ChEBI" id="CHEBI:29105"/>
        <note>catalytic</note>
    </ligand>
</feature>
<protein>
    <recommendedName>
        <fullName evidence="8">tRNA-specific adenosine deaminase</fullName>
        <ecNumber evidence="8">3.5.4.33</ecNumber>
    </recommendedName>
</protein>
<dbReference type="InterPro" id="IPR016192">
    <property type="entry name" value="APOBEC/CMP_deaminase_Zn-bd"/>
</dbReference>
<feature type="binding site" evidence="8">
    <location>
        <position position="84"/>
    </location>
    <ligand>
        <name>Zn(2+)</name>
        <dbReference type="ChEBI" id="CHEBI:29105"/>
        <note>catalytic</note>
    </ligand>
</feature>
<dbReference type="GO" id="GO:0052717">
    <property type="term" value="F:tRNA-specific adenosine-34 deaminase activity"/>
    <property type="evidence" value="ECO:0007669"/>
    <property type="project" value="UniProtKB-UniRule"/>
</dbReference>
<comment type="similarity">
    <text evidence="1">Belongs to the cytidine and deoxycytidylate deaminase family. ADAT2 subfamily.</text>
</comment>
<dbReference type="RefSeq" id="WP_117452698.1">
    <property type="nucleotide sequence ID" value="NZ_CP060636.1"/>
</dbReference>
<comment type="catalytic activity">
    <reaction evidence="7 8">
        <text>adenosine(34) in tRNA + H2O + H(+) = inosine(34) in tRNA + NH4(+)</text>
        <dbReference type="Rhea" id="RHEA:43168"/>
        <dbReference type="Rhea" id="RHEA-COMP:10373"/>
        <dbReference type="Rhea" id="RHEA-COMP:10374"/>
        <dbReference type="ChEBI" id="CHEBI:15377"/>
        <dbReference type="ChEBI" id="CHEBI:15378"/>
        <dbReference type="ChEBI" id="CHEBI:28938"/>
        <dbReference type="ChEBI" id="CHEBI:74411"/>
        <dbReference type="ChEBI" id="CHEBI:82852"/>
        <dbReference type="EC" id="3.5.4.33"/>
    </reaction>
</comment>
<evidence type="ECO:0000313" key="10">
    <source>
        <dbReference type="EMBL" id="QNM13517.1"/>
    </source>
</evidence>
<organism evidence="10 11">
    <name type="scientific">[Eubacterium] hominis</name>
    <dbReference type="NCBI Taxonomy" id="2764325"/>
    <lineage>
        <taxon>Bacteria</taxon>
        <taxon>Bacillati</taxon>
        <taxon>Bacillota</taxon>
        <taxon>Erysipelotrichia</taxon>
        <taxon>Erysipelotrichales</taxon>
        <taxon>Erysipelotrichaceae</taxon>
        <taxon>Amedibacillus</taxon>
    </lineage>
</organism>
<dbReference type="InterPro" id="IPR002125">
    <property type="entry name" value="CMP_dCMP_dom"/>
</dbReference>
<keyword evidence="5 8" id="KW-0378">Hydrolase</keyword>
<evidence type="ECO:0000256" key="7">
    <source>
        <dbReference type="ARBA" id="ARBA00048045"/>
    </source>
</evidence>
<dbReference type="Pfam" id="PF14437">
    <property type="entry name" value="MafB19-deam"/>
    <property type="match status" value="1"/>
</dbReference>
<sequence>MNEKYMREAIKLAKKAEEKDEVPIGCVIVKNDKIIARGYNLRESKQQSIAHAEIMAIQKACKKVGSWRLEDCELYVTLEPCSMCTGAILQSRINKVIYGAKDPKGGCIESCIKLYEYKGFNHYPETTGGILEEECAQLLKDFFKKKREKKKKQITKD</sequence>
<comment type="function">
    <text evidence="8">Catalyzes the deamination of adenosine to inosine at the wobble position 34 of tRNA(Arg2).</text>
</comment>
<evidence type="ECO:0000259" key="9">
    <source>
        <dbReference type="PROSITE" id="PS51747"/>
    </source>
</evidence>
<dbReference type="PANTHER" id="PTHR11079">
    <property type="entry name" value="CYTOSINE DEAMINASE FAMILY MEMBER"/>
    <property type="match status" value="1"/>
</dbReference>
<comment type="cofactor">
    <cofactor evidence="8">
        <name>Zn(2+)</name>
        <dbReference type="ChEBI" id="CHEBI:29105"/>
    </cofactor>
    <text evidence="8">Binds 1 zinc ion per subunit.</text>
</comment>
<name>A0A7G9GRT5_9FIRM</name>
<evidence type="ECO:0000256" key="3">
    <source>
        <dbReference type="ARBA" id="ARBA00022694"/>
    </source>
</evidence>
<keyword evidence="6 8" id="KW-0862">Zinc</keyword>
<dbReference type="InterPro" id="IPR058535">
    <property type="entry name" value="MafB19-deam"/>
</dbReference>
<proteinExistence type="inferred from homology"/>
<dbReference type="HAMAP" id="MF_00972">
    <property type="entry name" value="tRNA_aden_deaminase"/>
    <property type="match status" value="1"/>
</dbReference>
<dbReference type="CDD" id="cd01285">
    <property type="entry name" value="nucleoside_deaminase"/>
    <property type="match status" value="1"/>
</dbReference>
<dbReference type="EC" id="3.5.4.33" evidence="8"/>
<evidence type="ECO:0000256" key="5">
    <source>
        <dbReference type="ARBA" id="ARBA00022801"/>
    </source>
</evidence>
<dbReference type="InterPro" id="IPR016193">
    <property type="entry name" value="Cytidine_deaminase-like"/>
</dbReference>
<dbReference type="NCBIfam" id="NF008113">
    <property type="entry name" value="PRK10860.1"/>
    <property type="match status" value="1"/>
</dbReference>
<keyword evidence="3 8" id="KW-0819">tRNA processing</keyword>
<reference evidence="10 11" key="1">
    <citation type="submission" date="2020-08" db="EMBL/GenBank/DDBJ databases">
        <authorList>
            <person name="Liu C."/>
            <person name="Sun Q."/>
        </authorList>
    </citation>
    <scope>NUCLEOTIDE SEQUENCE [LARGE SCALE GENOMIC DNA]</scope>
    <source>
        <strain evidence="10 11">NSJ-61</strain>
    </source>
</reference>
<evidence type="ECO:0000256" key="8">
    <source>
        <dbReference type="HAMAP-Rule" id="MF_00972"/>
    </source>
</evidence>
<dbReference type="AlphaFoldDB" id="A0A7G9GRT5"/>
<keyword evidence="4 8" id="KW-0479">Metal-binding</keyword>
<dbReference type="EMBL" id="CP060636">
    <property type="protein sequence ID" value="QNM13517.1"/>
    <property type="molecule type" value="Genomic_DNA"/>
</dbReference>
<dbReference type="FunFam" id="3.40.140.10:FF:000005">
    <property type="entry name" value="tRNA-specific adenosine deaminase"/>
    <property type="match status" value="1"/>
</dbReference>
<feature type="binding site" evidence="8">
    <location>
        <position position="51"/>
    </location>
    <ligand>
        <name>Zn(2+)</name>
        <dbReference type="ChEBI" id="CHEBI:29105"/>
        <note>catalytic</note>
    </ligand>
</feature>
<gene>
    <name evidence="8" type="primary">tadA</name>
    <name evidence="10" type="ORF">H9Q80_06085</name>
</gene>
<dbReference type="GO" id="GO:0002100">
    <property type="term" value="P:tRNA wobble adenosine to inosine editing"/>
    <property type="evidence" value="ECO:0007669"/>
    <property type="project" value="UniProtKB-UniRule"/>
</dbReference>